<reference evidence="1 2" key="1">
    <citation type="submission" date="2016-07" db="EMBL/GenBank/DDBJ databases">
        <title>Pervasive Adenine N6-methylation of Active Genes in Fungi.</title>
        <authorList>
            <consortium name="DOE Joint Genome Institute"/>
            <person name="Mondo S.J."/>
            <person name="Dannebaum R.O."/>
            <person name="Kuo R.C."/>
            <person name="Labutti K."/>
            <person name="Haridas S."/>
            <person name="Kuo A."/>
            <person name="Salamov A."/>
            <person name="Ahrendt S.R."/>
            <person name="Lipzen A."/>
            <person name="Sullivan W."/>
            <person name="Andreopoulos W.B."/>
            <person name="Clum A."/>
            <person name="Lindquist E."/>
            <person name="Daum C."/>
            <person name="Ramamoorthy G.K."/>
            <person name="Gryganskyi A."/>
            <person name="Culley D."/>
            <person name="Magnuson J.K."/>
            <person name="James T.Y."/>
            <person name="O'Malley M.A."/>
            <person name="Stajich J.E."/>
            <person name="Spatafora J.W."/>
            <person name="Visel A."/>
            <person name="Grigoriev I.V."/>
        </authorList>
    </citation>
    <scope>NUCLEOTIDE SEQUENCE [LARGE SCALE GENOMIC DNA]</scope>
    <source>
        <strain evidence="1 2">CBS 129021</strain>
    </source>
</reference>
<accession>A0A1Y2DJP1</accession>
<dbReference type="GeneID" id="63777161"/>
<dbReference type="AlphaFoldDB" id="A0A1Y2DJP1"/>
<dbReference type="Proteomes" id="UP000193689">
    <property type="component" value="Unassembled WGS sequence"/>
</dbReference>
<sequence length="102" mass="11334">MDVCKVGLCLTPQKDHLPTTSIEANRSEIFPTNRGLGYSTRGKGRLMTRMYKEIEVKWSGVKGVRVTSWGMHGQTKMGKLGKEMAAHGDWAKLLGAEGELRQ</sequence>
<evidence type="ECO:0000313" key="1">
    <source>
        <dbReference type="EMBL" id="ORY59467.1"/>
    </source>
</evidence>
<proteinExistence type="predicted"/>
<evidence type="ECO:0000313" key="2">
    <source>
        <dbReference type="Proteomes" id="UP000193689"/>
    </source>
</evidence>
<protein>
    <submittedName>
        <fullName evidence="1">Uncharacterized protein</fullName>
    </submittedName>
</protein>
<dbReference type="RefSeq" id="XP_040712041.1">
    <property type="nucleotide sequence ID" value="XM_040860949.1"/>
</dbReference>
<name>A0A1Y2DJP1_9PEZI</name>
<dbReference type="InParanoid" id="A0A1Y2DJP1"/>
<comment type="caution">
    <text evidence="1">The sequence shown here is derived from an EMBL/GenBank/DDBJ whole genome shotgun (WGS) entry which is preliminary data.</text>
</comment>
<organism evidence="1 2">
    <name type="scientific">Pseudomassariella vexata</name>
    <dbReference type="NCBI Taxonomy" id="1141098"/>
    <lineage>
        <taxon>Eukaryota</taxon>
        <taxon>Fungi</taxon>
        <taxon>Dikarya</taxon>
        <taxon>Ascomycota</taxon>
        <taxon>Pezizomycotina</taxon>
        <taxon>Sordariomycetes</taxon>
        <taxon>Xylariomycetidae</taxon>
        <taxon>Amphisphaeriales</taxon>
        <taxon>Pseudomassariaceae</taxon>
        <taxon>Pseudomassariella</taxon>
    </lineage>
</organism>
<gene>
    <name evidence="1" type="ORF">BCR38DRAFT_444608</name>
</gene>
<dbReference type="EMBL" id="MCFJ01000013">
    <property type="protein sequence ID" value="ORY59467.1"/>
    <property type="molecule type" value="Genomic_DNA"/>
</dbReference>
<keyword evidence="2" id="KW-1185">Reference proteome</keyword>